<dbReference type="Proteomes" id="UP000253782">
    <property type="component" value="Unassembled WGS sequence"/>
</dbReference>
<keyword evidence="2" id="KW-0732">Signal</keyword>
<dbReference type="InterPro" id="IPR029058">
    <property type="entry name" value="AB_hydrolase_fold"/>
</dbReference>
<dbReference type="SUPFAM" id="SSF53474">
    <property type="entry name" value="alpha/beta-Hydrolases"/>
    <property type="match status" value="1"/>
</dbReference>
<evidence type="ECO:0000313" key="5">
    <source>
        <dbReference type="Proteomes" id="UP000253782"/>
    </source>
</evidence>
<dbReference type="GO" id="GO:0004301">
    <property type="term" value="F:epoxide hydrolase activity"/>
    <property type="evidence" value="ECO:0007669"/>
    <property type="project" value="TreeGrafter"/>
</dbReference>
<protein>
    <submittedName>
        <fullName evidence="4">Alpha/beta hydrolase</fullName>
    </submittedName>
</protein>
<keyword evidence="1 4" id="KW-0378">Hydrolase</keyword>
<name>A0A369UPJ4_9GAMM</name>
<keyword evidence="5" id="KW-1185">Reference proteome</keyword>
<accession>A0A369UPJ4</accession>
<evidence type="ECO:0000259" key="3">
    <source>
        <dbReference type="Pfam" id="PF00561"/>
    </source>
</evidence>
<dbReference type="InterPro" id="IPR051340">
    <property type="entry name" value="Haloalkane_dehalogenase"/>
</dbReference>
<dbReference type="RefSeq" id="WP_114845411.1">
    <property type="nucleotide sequence ID" value="NZ_JBHSPE010000005.1"/>
</dbReference>
<proteinExistence type="predicted"/>
<dbReference type="PANTHER" id="PTHR42977">
    <property type="entry name" value="HYDROLASE-RELATED"/>
    <property type="match status" value="1"/>
</dbReference>
<evidence type="ECO:0000256" key="1">
    <source>
        <dbReference type="ARBA" id="ARBA00022801"/>
    </source>
</evidence>
<comment type="caution">
    <text evidence="4">The sequence shown here is derived from an EMBL/GenBank/DDBJ whole genome shotgun (WGS) entry which is preliminary data.</text>
</comment>
<evidence type="ECO:0000256" key="2">
    <source>
        <dbReference type="SAM" id="SignalP"/>
    </source>
</evidence>
<reference evidence="4 5" key="1">
    <citation type="submission" date="2018-07" db="EMBL/GenBank/DDBJ databases">
        <title>Dyella tabacisoli L4-6T, whole genome shotgun sequence.</title>
        <authorList>
            <person name="Zhou X.-K."/>
            <person name="Li W.-J."/>
            <person name="Duan Y.-Q."/>
        </authorList>
    </citation>
    <scope>NUCLEOTIDE SEQUENCE [LARGE SCALE GENOMIC DNA]</scope>
    <source>
        <strain evidence="4 5">L4-6</strain>
    </source>
</reference>
<dbReference type="AlphaFoldDB" id="A0A369UPJ4"/>
<dbReference type="PANTHER" id="PTHR42977:SF3">
    <property type="entry name" value="AB HYDROLASE-1 DOMAIN-CONTAINING PROTEIN"/>
    <property type="match status" value="1"/>
</dbReference>
<feature type="signal peptide" evidence="2">
    <location>
        <begin position="1"/>
        <end position="17"/>
    </location>
</feature>
<feature type="domain" description="AB hydrolase-1" evidence="3">
    <location>
        <begin position="48"/>
        <end position="293"/>
    </location>
</feature>
<dbReference type="OrthoDB" id="2086224at2"/>
<feature type="chain" id="PRO_5016892864" evidence="2">
    <location>
        <begin position="18"/>
        <end position="321"/>
    </location>
</feature>
<sequence>MKLFSLLLGLVAFCAAATTTRAAALHQGWQEVDGLHLFYREAGNPADPTVVFLHGNPLSSIMYVQVMENLVAHQRLHVIAVDYPSFGYSDAPSHEAYRYTFDHVAQTVADFLKARGISRYSLYMQDYGVPVGFRLISANPQAIAAIIVQNGVIHLDGFPSAQDPKGELRRHWTTRNPALDQRRAGYARSMTYPQASGWEDEDHAGPDATLLMIAAIQRPGVIEARNDLWFDYGTNVQHYPAWQAALRKMKVPVLVLWGKRDQFFTMPGAFAYLRDAPQAEVHILDSTHFATLDMPDEVAELVGGFLSKHHAALLPTQVGDK</sequence>
<dbReference type="Gene3D" id="3.40.50.1820">
    <property type="entry name" value="alpha/beta hydrolase"/>
    <property type="match status" value="1"/>
</dbReference>
<organism evidence="4 5">
    <name type="scientific">Dyella tabacisoli</name>
    <dbReference type="NCBI Taxonomy" id="2282381"/>
    <lineage>
        <taxon>Bacteria</taxon>
        <taxon>Pseudomonadati</taxon>
        <taxon>Pseudomonadota</taxon>
        <taxon>Gammaproteobacteria</taxon>
        <taxon>Lysobacterales</taxon>
        <taxon>Rhodanobacteraceae</taxon>
        <taxon>Dyella</taxon>
    </lineage>
</organism>
<dbReference type="InterPro" id="IPR000073">
    <property type="entry name" value="AB_hydrolase_1"/>
</dbReference>
<gene>
    <name evidence="4" type="ORF">DVJ77_10195</name>
</gene>
<dbReference type="EMBL" id="QQAH01000009">
    <property type="protein sequence ID" value="RDD81540.1"/>
    <property type="molecule type" value="Genomic_DNA"/>
</dbReference>
<dbReference type="Pfam" id="PF00561">
    <property type="entry name" value="Abhydrolase_1"/>
    <property type="match status" value="1"/>
</dbReference>
<evidence type="ECO:0000313" key="4">
    <source>
        <dbReference type="EMBL" id="RDD81540.1"/>
    </source>
</evidence>